<feature type="chain" id="PRO_5040284675" description="Secreted protein" evidence="1">
    <location>
        <begin position="26"/>
        <end position="203"/>
    </location>
</feature>
<feature type="signal peptide" evidence="1">
    <location>
        <begin position="1"/>
        <end position="25"/>
    </location>
</feature>
<evidence type="ECO:0000313" key="3">
    <source>
        <dbReference type="Proteomes" id="UP000749646"/>
    </source>
</evidence>
<dbReference type="AlphaFoldDB" id="A0A9P6ML99"/>
<gene>
    <name evidence="2" type="ORF">BGZ65_001427</name>
</gene>
<protein>
    <recommendedName>
        <fullName evidence="4">Secreted protein</fullName>
    </recommendedName>
</protein>
<dbReference type="Proteomes" id="UP000749646">
    <property type="component" value="Unassembled WGS sequence"/>
</dbReference>
<evidence type="ECO:0000313" key="2">
    <source>
        <dbReference type="EMBL" id="KAG0006940.1"/>
    </source>
</evidence>
<keyword evidence="3" id="KW-1185">Reference proteome</keyword>
<keyword evidence="1" id="KW-0732">Signal</keyword>
<sequence length="203" mass="22510">MKASLFQCFAFLACTIIILCTRVDAKKHVDVQTHSHTQPPCIADTGMEMFCDNSMAQLDRIIENVFANVPRKDLKAPQNGRSTTAERRRKNAKALAKQQGLFTDIKTYFGKFGEGIFKQLKNAGSWCEKDSWVVKAVKAGINTISGGALSSICECLYPMIKNYDNYHQIVADVESRGLAVILSKCTDNLKSQIKNALKKSGKP</sequence>
<dbReference type="OrthoDB" id="2421607at2759"/>
<evidence type="ECO:0008006" key="4">
    <source>
        <dbReference type="Google" id="ProtNLM"/>
    </source>
</evidence>
<accession>A0A9P6ML99</accession>
<organism evidence="2 3">
    <name type="scientific">Modicella reniformis</name>
    <dbReference type="NCBI Taxonomy" id="1440133"/>
    <lineage>
        <taxon>Eukaryota</taxon>
        <taxon>Fungi</taxon>
        <taxon>Fungi incertae sedis</taxon>
        <taxon>Mucoromycota</taxon>
        <taxon>Mortierellomycotina</taxon>
        <taxon>Mortierellomycetes</taxon>
        <taxon>Mortierellales</taxon>
        <taxon>Mortierellaceae</taxon>
        <taxon>Modicella</taxon>
    </lineage>
</organism>
<reference evidence="2" key="1">
    <citation type="journal article" date="2020" name="Fungal Divers.">
        <title>Resolving the Mortierellaceae phylogeny through synthesis of multi-gene phylogenetics and phylogenomics.</title>
        <authorList>
            <person name="Vandepol N."/>
            <person name="Liber J."/>
            <person name="Desiro A."/>
            <person name="Na H."/>
            <person name="Kennedy M."/>
            <person name="Barry K."/>
            <person name="Grigoriev I.V."/>
            <person name="Miller A.N."/>
            <person name="O'Donnell K."/>
            <person name="Stajich J.E."/>
            <person name="Bonito G."/>
        </authorList>
    </citation>
    <scope>NUCLEOTIDE SEQUENCE</scope>
    <source>
        <strain evidence="2">MES-2147</strain>
    </source>
</reference>
<proteinExistence type="predicted"/>
<name>A0A9P6ML99_9FUNG</name>
<evidence type="ECO:0000256" key="1">
    <source>
        <dbReference type="SAM" id="SignalP"/>
    </source>
</evidence>
<dbReference type="EMBL" id="JAAAHW010000033">
    <property type="protein sequence ID" value="KAG0006940.1"/>
    <property type="molecule type" value="Genomic_DNA"/>
</dbReference>
<comment type="caution">
    <text evidence="2">The sequence shown here is derived from an EMBL/GenBank/DDBJ whole genome shotgun (WGS) entry which is preliminary data.</text>
</comment>